<keyword evidence="5" id="KW-1185">Reference proteome</keyword>
<dbReference type="GO" id="GO:0016491">
    <property type="term" value="F:oxidoreductase activity"/>
    <property type="evidence" value="ECO:0007669"/>
    <property type="project" value="InterPro"/>
</dbReference>
<sequence length="463" mass="54126">MKFIVLNGSPKGEKSLTLQYVKYLKKISKEHDFKVLHIASQINKIEKDEELFNGMIDDIKSCDGVLWAFPLYVFLVCSQYKRFIELIFERNVQEAFENKYAASLSTSIHFYDHTANNYIHAISEDLNMKFVDYYSADMYDLLDAGKRKKLACFFQLFTDAIHKNQDSIKKYKPVKPNRLMYKPQLEEKTIDTSHKKIIVVADLQEEEHNIKKMVNQFSHILNHNVEIINLNTLSIKGGCMGCLRCAYDNQCFYEGKDGFIDVYKEKLMTADILLFAGAIKDRYLSARWKMFFDRGFFNTHTPSLIGKQIGFIISGSLQQIPDLQEILQAYVEWQGSNLCGIVTDEYEDSSEVDRALYHLASQSMYYAKKAYIRSSTFLGIGGMKIFRDDMWGRLRFPFIADHKYYKENGIYNDFPQKDYPSRFKNGFLSLMAKIPTIRDEIYKKRIKDEMIKPFQKFIDNINA</sequence>
<dbReference type="PANTHER" id="PTHR43278:SF4">
    <property type="entry name" value="NAD(P)H-DEPENDENT FMN-CONTAINING OXIDOREDUCTASE YWQN-RELATED"/>
    <property type="match status" value="1"/>
</dbReference>
<organism evidence="4 5">
    <name type="scientific">Vallitalea pronyensis</name>
    <dbReference type="NCBI Taxonomy" id="1348613"/>
    <lineage>
        <taxon>Bacteria</taxon>
        <taxon>Bacillati</taxon>
        <taxon>Bacillota</taxon>
        <taxon>Clostridia</taxon>
        <taxon>Lachnospirales</taxon>
        <taxon>Vallitaleaceae</taxon>
        <taxon>Vallitalea</taxon>
    </lineage>
</organism>
<dbReference type="EMBL" id="CP058649">
    <property type="protein sequence ID" value="QUI21046.1"/>
    <property type="molecule type" value="Genomic_DNA"/>
</dbReference>
<dbReference type="Proteomes" id="UP000683246">
    <property type="component" value="Chromosome"/>
</dbReference>
<reference evidence="4" key="1">
    <citation type="submission" date="2020-07" db="EMBL/GenBank/DDBJ databases">
        <title>Vallitalea pronyensis genome.</title>
        <authorList>
            <person name="Postec A."/>
        </authorList>
    </citation>
    <scope>NUCLEOTIDE SEQUENCE</scope>
    <source>
        <strain evidence="4">FatNI3</strain>
    </source>
</reference>
<feature type="domain" description="NADPH-dependent FMN reductase-like" evidence="3">
    <location>
        <begin position="1"/>
        <end position="108"/>
    </location>
</feature>
<evidence type="ECO:0000313" key="4">
    <source>
        <dbReference type="EMBL" id="QUI21046.1"/>
    </source>
</evidence>
<evidence type="ECO:0000256" key="1">
    <source>
        <dbReference type="ARBA" id="ARBA00022630"/>
    </source>
</evidence>
<name>A0A8J8MGI4_9FIRM</name>
<dbReference type="InterPro" id="IPR005025">
    <property type="entry name" value="FMN_Rdtase-like_dom"/>
</dbReference>
<protein>
    <submittedName>
        <fullName evidence="4">NAD(P)H-dependent oxidoreductase</fullName>
    </submittedName>
</protein>
<keyword evidence="1" id="KW-0285">Flavoprotein</keyword>
<accession>A0A8J8MGI4</accession>
<keyword evidence="2" id="KW-0288">FMN</keyword>
<dbReference type="AlphaFoldDB" id="A0A8J8MGI4"/>
<evidence type="ECO:0000256" key="2">
    <source>
        <dbReference type="ARBA" id="ARBA00022643"/>
    </source>
</evidence>
<dbReference type="RefSeq" id="WP_212696505.1">
    <property type="nucleotide sequence ID" value="NZ_CP058649.1"/>
</dbReference>
<dbReference type="Gene3D" id="3.40.50.360">
    <property type="match status" value="2"/>
</dbReference>
<dbReference type="SUPFAM" id="SSF52218">
    <property type="entry name" value="Flavoproteins"/>
    <property type="match status" value="2"/>
</dbReference>
<dbReference type="KEGG" id="vpy:HZI73_01480"/>
<dbReference type="PANTHER" id="PTHR43278">
    <property type="entry name" value="NAD(P)H-DEPENDENT FMN-CONTAINING OXIDOREDUCTASE YWQN-RELATED"/>
    <property type="match status" value="1"/>
</dbReference>
<dbReference type="InterPro" id="IPR051796">
    <property type="entry name" value="ISF_SsuE-like"/>
</dbReference>
<dbReference type="InterPro" id="IPR029039">
    <property type="entry name" value="Flavoprotein-like_sf"/>
</dbReference>
<gene>
    <name evidence="4" type="ORF">HZI73_01480</name>
</gene>
<evidence type="ECO:0000259" key="3">
    <source>
        <dbReference type="Pfam" id="PF03358"/>
    </source>
</evidence>
<dbReference type="Pfam" id="PF03358">
    <property type="entry name" value="FMN_red"/>
    <property type="match status" value="1"/>
</dbReference>
<proteinExistence type="predicted"/>
<evidence type="ECO:0000313" key="5">
    <source>
        <dbReference type="Proteomes" id="UP000683246"/>
    </source>
</evidence>